<protein>
    <submittedName>
        <fullName evidence="1">DUF4258 domain-containing protein</fullName>
    </submittedName>
</protein>
<name>A0ABT7FP01_9CORY</name>
<evidence type="ECO:0000313" key="1">
    <source>
        <dbReference type="EMBL" id="MDK4247321.1"/>
    </source>
</evidence>
<reference evidence="1 2" key="1">
    <citation type="submission" date="2023-05" db="EMBL/GenBank/DDBJ databases">
        <title>Metabolic capabilities are highly conserved among human nasal-associated Corynebacterium species in pangenomic analyses.</title>
        <authorList>
            <person name="Tran T.H."/>
            <person name="Roberts A.Q."/>
            <person name="Escapa I.F."/>
            <person name="Gao W."/>
            <person name="Conlan S."/>
            <person name="Kong H."/>
            <person name="Segre J.A."/>
            <person name="Kelly M.S."/>
            <person name="Lemon K.P."/>
        </authorList>
    </citation>
    <scope>NUCLEOTIDE SEQUENCE [LARGE SCALE GENOMIC DNA]</scope>
    <source>
        <strain evidence="1 2">KPL3802</strain>
    </source>
</reference>
<sequence>MNTRPRPAMLLLQSPMKAGELSNLLGTLDAPWATDATGASIHTWYEIRQSTIVQHISPNSSTQFSVVVDPFWIPFLGIKGGNLMRHALTQMAKRKINKELVEHVIKTGRTSKGNGNTTVFKGNGIRANVDNKSGNVITVTKV</sequence>
<dbReference type="Proteomes" id="UP001239414">
    <property type="component" value="Unassembled WGS sequence"/>
</dbReference>
<gene>
    <name evidence="1" type="ORF">QPX34_04670</name>
</gene>
<dbReference type="RefSeq" id="WP_284610247.1">
    <property type="nucleotide sequence ID" value="NZ_JASNUO010000004.1"/>
</dbReference>
<organism evidence="1 2">
    <name type="scientific">Corynebacterium accolens</name>
    <dbReference type="NCBI Taxonomy" id="38284"/>
    <lineage>
        <taxon>Bacteria</taxon>
        <taxon>Bacillati</taxon>
        <taxon>Actinomycetota</taxon>
        <taxon>Actinomycetes</taxon>
        <taxon>Mycobacteriales</taxon>
        <taxon>Corynebacteriaceae</taxon>
        <taxon>Corynebacterium</taxon>
    </lineage>
</organism>
<proteinExistence type="predicted"/>
<keyword evidence="2" id="KW-1185">Reference proteome</keyword>
<evidence type="ECO:0000313" key="2">
    <source>
        <dbReference type="Proteomes" id="UP001239414"/>
    </source>
</evidence>
<dbReference type="EMBL" id="JASNUO010000004">
    <property type="protein sequence ID" value="MDK4247321.1"/>
    <property type="molecule type" value="Genomic_DNA"/>
</dbReference>
<accession>A0ABT7FP01</accession>
<comment type="caution">
    <text evidence="1">The sequence shown here is derived from an EMBL/GenBank/DDBJ whole genome shotgun (WGS) entry which is preliminary data.</text>
</comment>